<dbReference type="Pfam" id="PF00651">
    <property type="entry name" value="BTB"/>
    <property type="match status" value="1"/>
</dbReference>
<reference evidence="3 4" key="1">
    <citation type="submission" date="2018-08" db="EMBL/GenBank/DDBJ databases">
        <title>Genome and evolution of the arbuscular mycorrhizal fungus Diversispora epigaea (formerly Glomus versiforme) and its bacterial endosymbionts.</title>
        <authorList>
            <person name="Sun X."/>
            <person name="Fei Z."/>
            <person name="Harrison M."/>
        </authorList>
    </citation>
    <scope>NUCLEOTIDE SEQUENCE [LARGE SCALE GENOMIC DNA]</scope>
    <source>
        <strain evidence="3 4">IT104</strain>
    </source>
</reference>
<evidence type="ECO:0000313" key="4">
    <source>
        <dbReference type="Proteomes" id="UP000266861"/>
    </source>
</evidence>
<feature type="domain" description="BTB" evidence="1">
    <location>
        <begin position="23"/>
        <end position="95"/>
    </location>
</feature>
<sequence>MSFKFFDKLSQDFSELLNDEKECNVVIEVDKEENKKSFTSHSVVLRYRSTYFTKELENIATNENHVKTIIKPNISAQIFEIILKYIYEGVVNIENIETKLIYELMIVTNELEFEELSEKLGSYLIESKASWLRTHFSRIYYSIFDSNLINSTESEQKEVAENSNKRQLDLDEPSTDYQHDTIKLQSKKIKTTTNNCNELKGLNRFYNDIITKHPNLIFESEDFTSLQEAELISILENDNLQLEEIKIWDYVVKWGIAQNPTLPKNLEEWSKENFKTLKTTLQQCLPLIRYFHISEKDIWEKLKPFRKILGSQLWDDLNQRLIFPNQPVKSLVLPARIISNLELISDIINEEHVAEISSWIDRKSTIYSLENVPYKLQLILRGSKDGFQPKTFWNMCNGHAGTIVIVKVAGTDEILGGYNPLAWDNTKEDFMETNDSFIFSLKNGNIQNSILSRVKIENCAYALFYCGPDKQKTCGPSFGYGEFLMESKVSDFTQDKLCESYRPTFYEKAIRTTNEKFFIVDYEVFEIVKK</sequence>
<dbReference type="Pfam" id="PF07707">
    <property type="entry name" value="BACK"/>
    <property type="match status" value="1"/>
</dbReference>
<proteinExistence type="predicted"/>
<dbReference type="InterPro" id="IPR006571">
    <property type="entry name" value="TLDc_dom"/>
</dbReference>
<comment type="caution">
    <text evidence="3">The sequence shown here is derived from an EMBL/GenBank/DDBJ whole genome shotgun (WGS) entry which is preliminary data.</text>
</comment>
<protein>
    <recommendedName>
        <fullName evidence="5">BTB domain-containing protein</fullName>
    </recommendedName>
</protein>
<dbReference type="PROSITE" id="PS50097">
    <property type="entry name" value="BTB"/>
    <property type="match status" value="1"/>
</dbReference>
<evidence type="ECO:0000259" key="2">
    <source>
        <dbReference type="PROSITE" id="PS51886"/>
    </source>
</evidence>
<evidence type="ECO:0000259" key="1">
    <source>
        <dbReference type="PROSITE" id="PS50097"/>
    </source>
</evidence>
<dbReference type="Pfam" id="PF07534">
    <property type="entry name" value="TLD"/>
    <property type="match status" value="1"/>
</dbReference>
<dbReference type="InterPro" id="IPR011333">
    <property type="entry name" value="SKP1/BTB/POZ_sf"/>
</dbReference>
<dbReference type="SUPFAM" id="SSF54695">
    <property type="entry name" value="POZ domain"/>
    <property type="match status" value="1"/>
</dbReference>
<evidence type="ECO:0008006" key="5">
    <source>
        <dbReference type="Google" id="ProtNLM"/>
    </source>
</evidence>
<dbReference type="OrthoDB" id="194443at2759"/>
<dbReference type="Gene3D" id="1.25.40.420">
    <property type="match status" value="1"/>
</dbReference>
<dbReference type="Proteomes" id="UP000266861">
    <property type="component" value="Unassembled WGS sequence"/>
</dbReference>
<dbReference type="InterPro" id="IPR051481">
    <property type="entry name" value="BTB-POZ/Galectin-3-binding"/>
</dbReference>
<evidence type="ECO:0000313" key="3">
    <source>
        <dbReference type="EMBL" id="RHZ86157.1"/>
    </source>
</evidence>
<dbReference type="EMBL" id="PQFF01000051">
    <property type="protein sequence ID" value="RHZ86157.1"/>
    <property type="molecule type" value="Genomic_DNA"/>
</dbReference>
<dbReference type="PANTHER" id="PTHR24410:SF23">
    <property type="entry name" value="BTB DOMAIN-CONTAINING PROTEIN-RELATED"/>
    <property type="match status" value="1"/>
</dbReference>
<accession>A0A397JF06</accession>
<dbReference type="InterPro" id="IPR000210">
    <property type="entry name" value="BTB/POZ_dom"/>
</dbReference>
<dbReference type="AlphaFoldDB" id="A0A397JF06"/>
<dbReference type="Gene3D" id="3.30.710.10">
    <property type="entry name" value="Potassium Channel Kv1.1, Chain A"/>
    <property type="match status" value="1"/>
</dbReference>
<name>A0A397JF06_9GLOM</name>
<gene>
    <name evidence="3" type="ORF">Glove_54g149</name>
</gene>
<dbReference type="PANTHER" id="PTHR24410">
    <property type="entry name" value="HL07962P-RELATED"/>
    <property type="match status" value="1"/>
</dbReference>
<organism evidence="3 4">
    <name type="scientific">Diversispora epigaea</name>
    <dbReference type="NCBI Taxonomy" id="1348612"/>
    <lineage>
        <taxon>Eukaryota</taxon>
        <taxon>Fungi</taxon>
        <taxon>Fungi incertae sedis</taxon>
        <taxon>Mucoromycota</taxon>
        <taxon>Glomeromycotina</taxon>
        <taxon>Glomeromycetes</taxon>
        <taxon>Diversisporales</taxon>
        <taxon>Diversisporaceae</taxon>
        <taxon>Diversispora</taxon>
    </lineage>
</organism>
<dbReference type="PROSITE" id="PS51886">
    <property type="entry name" value="TLDC"/>
    <property type="match status" value="1"/>
</dbReference>
<feature type="domain" description="TLDc" evidence="2">
    <location>
        <begin position="346"/>
        <end position="528"/>
    </location>
</feature>
<keyword evidence="4" id="KW-1185">Reference proteome</keyword>
<dbReference type="SMART" id="SM00225">
    <property type="entry name" value="BTB"/>
    <property type="match status" value="1"/>
</dbReference>
<dbReference type="InterPro" id="IPR011705">
    <property type="entry name" value="BACK"/>
</dbReference>